<dbReference type="EMBL" id="NBSH01000002">
    <property type="protein sequence ID" value="ORX40179.1"/>
    <property type="molecule type" value="Genomic_DNA"/>
</dbReference>
<comment type="caution">
    <text evidence="1">The sequence shown here is derived from an EMBL/GenBank/DDBJ whole genome shotgun (WGS) entry which is preliminary data.</text>
</comment>
<dbReference type="CDD" id="cd07822">
    <property type="entry name" value="SRPBCC_4"/>
    <property type="match status" value="1"/>
</dbReference>
<dbReference type="Pfam" id="PF10604">
    <property type="entry name" value="Polyketide_cyc2"/>
    <property type="match status" value="1"/>
</dbReference>
<keyword evidence="2" id="KW-1185">Reference proteome</keyword>
<protein>
    <recommendedName>
        <fullName evidence="3">SRPBCC domain-containing protein</fullName>
    </recommendedName>
</protein>
<dbReference type="PANTHER" id="PTHR36166:SF1">
    <property type="entry name" value="SRPBCC DOMAIN-CONTAINING PROTEIN"/>
    <property type="match status" value="1"/>
</dbReference>
<name>A0A1Y1UQA3_9TREE</name>
<accession>A0A1Y1UQA3</accession>
<dbReference type="AlphaFoldDB" id="A0A1Y1UQA3"/>
<dbReference type="Proteomes" id="UP000193218">
    <property type="component" value="Unassembled WGS sequence"/>
</dbReference>
<dbReference type="SUPFAM" id="SSF55961">
    <property type="entry name" value="Bet v1-like"/>
    <property type="match status" value="1"/>
</dbReference>
<sequence>MLSAETTINAPPHVVREVFLDFERIPTWHNQRPFFESIQVTGPSRLNGSECQKGDKMAVKIPGMNFTPTVQENEPENFRWLGSLPYILTGPHDFFFRPDPSGDANKTLFRQEENFTGLLSFMFDNPNSTRGKGTIEGWQRFNEDIKKEAERVWADKQGAVA</sequence>
<evidence type="ECO:0008006" key="3">
    <source>
        <dbReference type="Google" id="ProtNLM"/>
    </source>
</evidence>
<dbReference type="OrthoDB" id="509124at2759"/>
<dbReference type="InterPro" id="IPR023393">
    <property type="entry name" value="START-like_dom_sf"/>
</dbReference>
<proteinExistence type="predicted"/>
<dbReference type="STRING" id="4999.A0A1Y1UQA3"/>
<dbReference type="Gene3D" id="3.30.530.20">
    <property type="match status" value="1"/>
</dbReference>
<dbReference type="GeneID" id="33556656"/>
<dbReference type="InParanoid" id="A0A1Y1UQA3"/>
<organism evidence="1 2">
    <name type="scientific">Kockovaella imperatae</name>
    <dbReference type="NCBI Taxonomy" id="4999"/>
    <lineage>
        <taxon>Eukaryota</taxon>
        <taxon>Fungi</taxon>
        <taxon>Dikarya</taxon>
        <taxon>Basidiomycota</taxon>
        <taxon>Agaricomycotina</taxon>
        <taxon>Tremellomycetes</taxon>
        <taxon>Tremellales</taxon>
        <taxon>Cuniculitremaceae</taxon>
        <taxon>Kockovaella</taxon>
    </lineage>
</organism>
<dbReference type="RefSeq" id="XP_021873964.1">
    <property type="nucleotide sequence ID" value="XM_022014848.1"/>
</dbReference>
<evidence type="ECO:0000313" key="2">
    <source>
        <dbReference type="Proteomes" id="UP000193218"/>
    </source>
</evidence>
<dbReference type="InterPro" id="IPR019587">
    <property type="entry name" value="Polyketide_cyclase/dehydratase"/>
</dbReference>
<dbReference type="PANTHER" id="PTHR36166">
    <property type="entry name" value="CHROMOSOME 9, WHOLE GENOME SHOTGUN SEQUENCE"/>
    <property type="match status" value="1"/>
</dbReference>
<reference evidence="1 2" key="1">
    <citation type="submission" date="2017-03" db="EMBL/GenBank/DDBJ databases">
        <title>Widespread Adenine N6-methylation of Active Genes in Fungi.</title>
        <authorList>
            <consortium name="DOE Joint Genome Institute"/>
            <person name="Mondo S.J."/>
            <person name="Dannebaum R.O."/>
            <person name="Kuo R.C."/>
            <person name="Louie K.B."/>
            <person name="Bewick A.J."/>
            <person name="Labutti K."/>
            <person name="Haridas S."/>
            <person name="Kuo A."/>
            <person name="Salamov A."/>
            <person name="Ahrendt S.R."/>
            <person name="Lau R."/>
            <person name="Bowen B.P."/>
            <person name="Lipzen A."/>
            <person name="Sullivan W."/>
            <person name="Andreopoulos W.B."/>
            <person name="Clum A."/>
            <person name="Lindquist E."/>
            <person name="Daum C."/>
            <person name="Northen T.R."/>
            <person name="Ramamoorthy G."/>
            <person name="Schmitz R.J."/>
            <person name="Gryganskyi A."/>
            <person name="Culley D."/>
            <person name="Magnuson J."/>
            <person name="James T.Y."/>
            <person name="O'Malley M.A."/>
            <person name="Stajich J.E."/>
            <person name="Spatafora J.W."/>
            <person name="Visel A."/>
            <person name="Grigoriev I.V."/>
        </authorList>
    </citation>
    <scope>NUCLEOTIDE SEQUENCE [LARGE SCALE GENOMIC DNA]</scope>
    <source>
        <strain evidence="1 2">NRRL Y-17943</strain>
    </source>
</reference>
<evidence type="ECO:0000313" key="1">
    <source>
        <dbReference type="EMBL" id="ORX40179.1"/>
    </source>
</evidence>
<gene>
    <name evidence="1" type="ORF">BD324DRAFT_616684</name>
</gene>